<comment type="caution">
    <text evidence="2">The sequence shown here is derived from an EMBL/GenBank/DDBJ whole genome shotgun (WGS) entry which is preliminary data.</text>
</comment>
<protein>
    <submittedName>
        <fullName evidence="2">Uncharacterized protein</fullName>
    </submittedName>
</protein>
<evidence type="ECO:0000313" key="3">
    <source>
        <dbReference type="Proteomes" id="UP000266841"/>
    </source>
</evidence>
<dbReference type="Proteomes" id="UP000266841">
    <property type="component" value="Unassembled WGS sequence"/>
</dbReference>
<sequence>MTEPWARAGAVPHQVPLDRKNTADMTPDTLSVGPSTTATDQDSQSAHDTFGLHYEDQPWLGGVLPDAERSCGGVSAITGPNQYVVPAQIKVPELTPINELALPPNCPSIVDGQENDQGSIIFS</sequence>
<accession>K0RKE1</accession>
<gene>
    <name evidence="2" type="ORF">THAOC_27967</name>
</gene>
<organism evidence="2 3">
    <name type="scientific">Thalassiosira oceanica</name>
    <name type="common">Marine diatom</name>
    <dbReference type="NCBI Taxonomy" id="159749"/>
    <lineage>
        <taxon>Eukaryota</taxon>
        <taxon>Sar</taxon>
        <taxon>Stramenopiles</taxon>
        <taxon>Ochrophyta</taxon>
        <taxon>Bacillariophyta</taxon>
        <taxon>Coscinodiscophyceae</taxon>
        <taxon>Thalassiosirophycidae</taxon>
        <taxon>Thalassiosirales</taxon>
        <taxon>Thalassiosiraceae</taxon>
        <taxon>Thalassiosira</taxon>
    </lineage>
</organism>
<proteinExistence type="predicted"/>
<dbReference type="EMBL" id="AGNL01039323">
    <property type="protein sequence ID" value="EJK52729.1"/>
    <property type="molecule type" value="Genomic_DNA"/>
</dbReference>
<feature type="region of interest" description="Disordered" evidence="1">
    <location>
        <begin position="1"/>
        <end position="47"/>
    </location>
</feature>
<keyword evidence="3" id="KW-1185">Reference proteome</keyword>
<evidence type="ECO:0000256" key="1">
    <source>
        <dbReference type="SAM" id="MobiDB-lite"/>
    </source>
</evidence>
<reference evidence="2 3" key="1">
    <citation type="journal article" date="2012" name="Genome Biol.">
        <title>Genome and low-iron response of an oceanic diatom adapted to chronic iron limitation.</title>
        <authorList>
            <person name="Lommer M."/>
            <person name="Specht M."/>
            <person name="Roy A.S."/>
            <person name="Kraemer L."/>
            <person name="Andreson R."/>
            <person name="Gutowska M.A."/>
            <person name="Wolf J."/>
            <person name="Bergner S.V."/>
            <person name="Schilhabel M.B."/>
            <person name="Klostermeier U.C."/>
            <person name="Beiko R.G."/>
            <person name="Rosenstiel P."/>
            <person name="Hippler M."/>
            <person name="Laroche J."/>
        </authorList>
    </citation>
    <scope>NUCLEOTIDE SEQUENCE [LARGE SCALE GENOMIC DNA]</scope>
    <source>
        <strain evidence="2 3">CCMP1005</strain>
    </source>
</reference>
<dbReference type="AlphaFoldDB" id="K0RKE1"/>
<evidence type="ECO:0000313" key="2">
    <source>
        <dbReference type="EMBL" id="EJK52729.1"/>
    </source>
</evidence>
<name>K0RKE1_THAOC</name>
<feature type="compositionally biased region" description="Polar residues" evidence="1">
    <location>
        <begin position="28"/>
        <end position="47"/>
    </location>
</feature>